<reference evidence="11 12" key="1">
    <citation type="submission" date="2017-10" db="EMBL/GenBank/DDBJ databases">
        <title>A new Pekin duck reference genome.</title>
        <authorList>
            <person name="Hou Z.-C."/>
            <person name="Zhou Z.-K."/>
            <person name="Zhu F."/>
            <person name="Hou S.-S."/>
        </authorList>
    </citation>
    <scope>NUCLEOTIDE SEQUENCE [LARGE SCALE GENOMIC DNA]</scope>
</reference>
<evidence type="ECO:0000313" key="11">
    <source>
        <dbReference type="Ensembl" id="ENSAPLP00000025103.1"/>
    </source>
</evidence>
<keyword evidence="7" id="KW-0496">Mitochondrion</keyword>
<dbReference type="GeneTree" id="ENSGT00940000157095"/>
<accession>A0A493THD0</accession>
<keyword evidence="4" id="KW-1000">Mitochondrion outer membrane</keyword>
<dbReference type="PANTHER" id="PTHR46208">
    <property type="entry name" value="MITOCHONDRIAL IMPORT RECEPTOR SUBUNIT TOM70"/>
    <property type="match status" value="1"/>
</dbReference>
<evidence type="ECO:0000256" key="9">
    <source>
        <dbReference type="ARBA" id="ARBA00038030"/>
    </source>
</evidence>
<dbReference type="GO" id="GO:0045039">
    <property type="term" value="P:protein insertion into mitochondrial inner membrane"/>
    <property type="evidence" value="ECO:0007669"/>
    <property type="project" value="TreeGrafter"/>
</dbReference>
<evidence type="ECO:0000256" key="5">
    <source>
        <dbReference type="ARBA" id="ARBA00022803"/>
    </source>
</evidence>
<comment type="similarity">
    <text evidence="9">Belongs to the Tom70 family.</text>
</comment>
<dbReference type="Gene3D" id="1.25.40.10">
    <property type="entry name" value="Tetratricopeptide repeat domain"/>
    <property type="match status" value="1"/>
</dbReference>
<keyword evidence="3" id="KW-0677">Repeat</keyword>
<dbReference type="GO" id="GO:0030943">
    <property type="term" value="F:mitochondrion targeting sequence binding"/>
    <property type="evidence" value="ECO:0007669"/>
    <property type="project" value="TreeGrafter"/>
</dbReference>
<dbReference type="Proteomes" id="UP000016666">
    <property type="component" value="Chromosome 1"/>
</dbReference>
<reference evidence="11" key="3">
    <citation type="submission" date="2025-09" db="UniProtKB">
        <authorList>
            <consortium name="Ensembl"/>
        </authorList>
    </citation>
    <scope>IDENTIFICATION</scope>
</reference>
<evidence type="ECO:0000256" key="7">
    <source>
        <dbReference type="ARBA" id="ARBA00023128"/>
    </source>
</evidence>
<sequence length="95" mass="10912">MEMIEMSPLDRAQAAKNRGNKFFKAGKYEHAIQCYTEAISLCPPEKNLDLSTFYQNRAAAYEQLVRCNHKFILKIYLCKSVALLSKKPKGCCFKN</sequence>
<dbReference type="GO" id="GO:0005741">
    <property type="term" value="C:mitochondrial outer membrane"/>
    <property type="evidence" value="ECO:0007669"/>
    <property type="project" value="UniProtKB-SubCell"/>
</dbReference>
<dbReference type="AlphaFoldDB" id="A0A493THD0"/>
<keyword evidence="8" id="KW-0472">Membrane</keyword>
<reference evidence="11" key="2">
    <citation type="submission" date="2025-08" db="UniProtKB">
        <authorList>
            <consortium name="Ensembl"/>
        </authorList>
    </citation>
    <scope>IDENTIFICATION</scope>
</reference>
<dbReference type="InterPro" id="IPR011990">
    <property type="entry name" value="TPR-like_helical_dom_sf"/>
</dbReference>
<dbReference type="Ensembl" id="ENSAPLT00000041349.1">
    <property type="protein sequence ID" value="ENSAPLP00000025103.1"/>
    <property type="gene ID" value="ENSAPLG00000021587.1"/>
</dbReference>
<evidence type="ECO:0000256" key="6">
    <source>
        <dbReference type="ARBA" id="ARBA00022989"/>
    </source>
</evidence>
<dbReference type="SUPFAM" id="SSF48452">
    <property type="entry name" value="TPR-like"/>
    <property type="match status" value="1"/>
</dbReference>
<dbReference type="GO" id="GO:0008320">
    <property type="term" value="F:protein transmembrane transporter activity"/>
    <property type="evidence" value="ECO:0007669"/>
    <property type="project" value="TreeGrafter"/>
</dbReference>
<keyword evidence="2" id="KW-0812">Transmembrane</keyword>
<dbReference type="GO" id="GO:0030150">
    <property type="term" value="P:protein import into mitochondrial matrix"/>
    <property type="evidence" value="ECO:0007669"/>
    <property type="project" value="TreeGrafter"/>
</dbReference>
<evidence type="ECO:0000313" key="12">
    <source>
        <dbReference type="Proteomes" id="UP000016666"/>
    </source>
</evidence>
<dbReference type="PANTHER" id="PTHR46208:SF1">
    <property type="entry name" value="MITOCHONDRIAL IMPORT RECEPTOR SUBUNIT TOM70"/>
    <property type="match status" value="1"/>
</dbReference>
<dbReference type="PROSITE" id="PS50005">
    <property type="entry name" value="TPR"/>
    <property type="match status" value="1"/>
</dbReference>
<protein>
    <submittedName>
        <fullName evidence="11">Uncharacterized protein</fullName>
    </submittedName>
</protein>
<dbReference type="Pfam" id="PF00515">
    <property type="entry name" value="TPR_1"/>
    <property type="match status" value="1"/>
</dbReference>
<keyword evidence="5 10" id="KW-0802">TPR repeat</keyword>
<name>A0A493THD0_ANAPP</name>
<comment type="subcellular location">
    <subcellularLocation>
        <location evidence="1">Mitochondrion outer membrane</location>
        <topology evidence="1">Single-pass membrane protein</topology>
    </subcellularLocation>
</comment>
<keyword evidence="12" id="KW-1185">Reference proteome</keyword>
<dbReference type="STRING" id="8840.ENSAPLP00000025103"/>
<evidence type="ECO:0000256" key="10">
    <source>
        <dbReference type="PROSITE-ProRule" id="PRU00339"/>
    </source>
</evidence>
<dbReference type="SMART" id="SM00028">
    <property type="entry name" value="TPR"/>
    <property type="match status" value="1"/>
</dbReference>
<keyword evidence="6" id="KW-1133">Transmembrane helix</keyword>
<dbReference type="InterPro" id="IPR019734">
    <property type="entry name" value="TPR_rpt"/>
</dbReference>
<feature type="repeat" description="TPR" evidence="10">
    <location>
        <begin position="12"/>
        <end position="45"/>
    </location>
</feature>
<evidence type="ECO:0000256" key="8">
    <source>
        <dbReference type="ARBA" id="ARBA00023136"/>
    </source>
</evidence>
<evidence type="ECO:0000256" key="4">
    <source>
        <dbReference type="ARBA" id="ARBA00022787"/>
    </source>
</evidence>
<evidence type="ECO:0000256" key="1">
    <source>
        <dbReference type="ARBA" id="ARBA00004572"/>
    </source>
</evidence>
<evidence type="ECO:0000256" key="3">
    <source>
        <dbReference type="ARBA" id="ARBA00022737"/>
    </source>
</evidence>
<organism evidence="11 12">
    <name type="scientific">Anas platyrhynchos platyrhynchos</name>
    <name type="common">Northern mallard</name>
    <dbReference type="NCBI Taxonomy" id="8840"/>
    <lineage>
        <taxon>Eukaryota</taxon>
        <taxon>Metazoa</taxon>
        <taxon>Chordata</taxon>
        <taxon>Craniata</taxon>
        <taxon>Vertebrata</taxon>
        <taxon>Euteleostomi</taxon>
        <taxon>Archelosauria</taxon>
        <taxon>Archosauria</taxon>
        <taxon>Dinosauria</taxon>
        <taxon>Saurischia</taxon>
        <taxon>Theropoda</taxon>
        <taxon>Coelurosauria</taxon>
        <taxon>Aves</taxon>
        <taxon>Neognathae</taxon>
        <taxon>Galloanserae</taxon>
        <taxon>Anseriformes</taxon>
        <taxon>Anatidae</taxon>
        <taxon>Anatinae</taxon>
        <taxon>Anas</taxon>
    </lineage>
</organism>
<evidence type="ECO:0000256" key="2">
    <source>
        <dbReference type="ARBA" id="ARBA00022692"/>
    </source>
</evidence>
<proteinExistence type="inferred from homology"/>